<dbReference type="GO" id="GO:0004113">
    <property type="term" value="F:2',3'-cyclic-nucleotide 3'-phosphodiesterase activity"/>
    <property type="evidence" value="ECO:0000318"/>
    <property type="project" value="GO_Central"/>
</dbReference>
<dbReference type="InterPro" id="IPR009097">
    <property type="entry name" value="Cyclic_Pdiesterase"/>
</dbReference>
<keyword evidence="2" id="KW-1185">Reference proteome</keyword>
<evidence type="ECO:0000313" key="1">
    <source>
        <dbReference type="EMBL" id="KDO77966.1"/>
    </source>
</evidence>
<dbReference type="Gene3D" id="3.90.1140.10">
    <property type="entry name" value="Cyclic phosphodiesterase"/>
    <property type="match status" value="1"/>
</dbReference>
<evidence type="ECO:0008006" key="3">
    <source>
        <dbReference type="Google" id="ProtNLM"/>
    </source>
</evidence>
<dbReference type="PANTHER" id="PTHR28141">
    <property type="entry name" value="2',3'-CYCLIC-NUCLEOTIDE 3'-PHOSPHODIESTERASE"/>
    <property type="match status" value="1"/>
</dbReference>
<proteinExistence type="predicted"/>
<dbReference type="SUPFAM" id="SSF55144">
    <property type="entry name" value="LigT-like"/>
    <property type="match status" value="1"/>
</dbReference>
<dbReference type="FunFam" id="3.90.1140.10:FF:000007">
    <property type="entry name" value="Cyclic phosphodiesterase"/>
    <property type="match status" value="1"/>
</dbReference>
<dbReference type="Proteomes" id="UP000027120">
    <property type="component" value="Unassembled WGS sequence"/>
</dbReference>
<dbReference type="Pfam" id="PF13563">
    <property type="entry name" value="2_5_RNA_ligase2"/>
    <property type="match status" value="1"/>
</dbReference>
<dbReference type="AlphaFoldDB" id="A0A067GRK3"/>
<sequence length="190" mass="21182">MEAPETVVVDKNKKGFYSVWAIPPDEVRARVKKLMEGLRSEFGGPQFDPHVTVVGAMSLTADDALEKFKSACNGLKAYNCTVNRVATGTFFYQCVFLLLHPTPEVAEPSSHCCGHFGYKSSTPYMPHLSLLYGDLTDDEKKIAQEKAHKLDESIGSLSFPITRLQLWKTDTEDTTLKSWEMVAECNLSPD</sequence>
<dbReference type="PIRSF" id="PIRSF017903">
    <property type="entry name" value="CPDase_plant"/>
    <property type="match status" value="1"/>
</dbReference>
<evidence type="ECO:0000313" key="2">
    <source>
        <dbReference type="Proteomes" id="UP000027120"/>
    </source>
</evidence>
<dbReference type="EMBL" id="KK784879">
    <property type="protein sequence ID" value="KDO77966.1"/>
    <property type="molecule type" value="Genomic_DNA"/>
</dbReference>
<dbReference type="SMR" id="A0A067GRK3"/>
<gene>
    <name evidence="1" type="ORF">CISIN_1g029664mg</name>
</gene>
<dbReference type="InterPro" id="IPR012386">
    <property type="entry name" value="Cyclic-nucl_3Pdiesterase"/>
</dbReference>
<dbReference type="eggNOG" id="ENOG502QPX1">
    <property type="taxonomic scope" value="Eukaryota"/>
</dbReference>
<reference evidence="1 2" key="1">
    <citation type="submission" date="2014-04" db="EMBL/GenBank/DDBJ databases">
        <authorList>
            <consortium name="International Citrus Genome Consortium"/>
            <person name="Gmitter F."/>
            <person name="Chen C."/>
            <person name="Farmerie W."/>
            <person name="Harkins T."/>
            <person name="Desany B."/>
            <person name="Mohiuddin M."/>
            <person name="Kodira C."/>
            <person name="Borodovsky M."/>
            <person name="Lomsadze A."/>
            <person name="Burns P."/>
            <person name="Jenkins J."/>
            <person name="Prochnik S."/>
            <person name="Shu S."/>
            <person name="Chapman J."/>
            <person name="Pitluck S."/>
            <person name="Schmutz J."/>
            <person name="Rokhsar D."/>
        </authorList>
    </citation>
    <scope>NUCLEOTIDE SEQUENCE</scope>
</reference>
<dbReference type="PaxDb" id="2711-XP_006467581.1"/>
<dbReference type="PANTHER" id="PTHR28141:SF1">
    <property type="entry name" value="2',3'-CYCLIC-NUCLEOTIDE 3'-PHOSPHODIESTERASE"/>
    <property type="match status" value="1"/>
</dbReference>
<accession>A0A067GRK3</accession>
<dbReference type="OrthoDB" id="514292at2759"/>
<organism evidence="1 2">
    <name type="scientific">Citrus sinensis</name>
    <name type="common">Sweet orange</name>
    <name type="synonym">Citrus aurantium var. sinensis</name>
    <dbReference type="NCBI Taxonomy" id="2711"/>
    <lineage>
        <taxon>Eukaryota</taxon>
        <taxon>Viridiplantae</taxon>
        <taxon>Streptophyta</taxon>
        <taxon>Embryophyta</taxon>
        <taxon>Tracheophyta</taxon>
        <taxon>Spermatophyta</taxon>
        <taxon>Magnoliopsida</taxon>
        <taxon>eudicotyledons</taxon>
        <taxon>Gunneridae</taxon>
        <taxon>Pentapetalae</taxon>
        <taxon>rosids</taxon>
        <taxon>malvids</taxon>
        <taxon>Sapindales</taxon>
        <taxon>Rutaceae</taxon>
        <taxon>Aurantioideae</taxon>
        <taxon>Citrus</taxon>
    </lineage>
</organism>
<dbReference type="STRING" id="2711.A0A067GRK3"/>
<name>A0A067GRK3_CITSI</name>
<dbReference type="KEGG" id="cit:102619157"/>
<dbReference type="GO" id="GO:0009187">
    <property type="term" value="P:cyclic nucleotide metabolic process"/>
    <property type="evidence" value="ECO:0000318"/>
    <property type="project" value="GO_Central"/>
</dbReference>
<protein>
    <recommendedName>
        <fullName evidence="3">Cyclic phosphodiesterase</fullName>
    </recommendedName>
</protein>